<name>A0ABU6ZZP8_9FABA</name>
<dbReference type="Proteomes" id="UP001341840">
    <property type="component" value="Unassembled WGS sequence"/>
</dbReference>
<dbReference type="EMBL" id="JASCZI010281506">
    <property type="protein sequence ID" value="MED6227464.1"/>
    <property type="molecule type" value="Genomic_DNA"/>
</dbReference>
<keyword evidence="3" id="KW-1185">Reference proteome</keyword>
<comment type="caution">
    <text evidence="2">The sequence shown here is derived from an EMBL/GenBank/DDBJ whole genome shotgun (WGS) entry which is preliminary data.</text>
</comment>
<gene>
    <name evidence="2" type="ORF">PIB30_113810</name>
</gene>
<organism evidence="2 3">
    <name type="scientific">Stylosanthes scabra</name>
    <dbReference type="NCBI Taxonomy" id="79078"/>
    <lineage>
        <taxon>Eukaryota</taxon>
        <taxon>Viridiplantae</taxon>
        <taxon>Streptophyta</taxon>
        <taxon>Embryophyta</taxon>
        <taxon>Tracheophyta</taxon>
        <taxon>Spermatophyta</taxon>
        <taxon>Magnoliopsida</taxon>
        <taxon>eudicotyledons</taxon>
        <taxon>Gunneridae</taxon>
        <taxon>Pentapetalae</taxon>
        <taxon>rosids</taxon>
        <taxon>fabids</taxon>
        <taxon>Fabales</taxon>
        <taxon>Fabaceae</taxon>
        <taxon>Papilionoideae</taxon>
        <taxon>50 kb inversion clade</taxon>
        <taxon>dalbergioids sensu lato</taxon>
        <taxon>Dalbergieae</taxon>
        <taxon>Pterocarpus clade</taxon>
        <taxon>Stylosanthes</taxon>
    </lineage>
</organism>
<feature type="non-terminal residue" evidence="2">
    <location>
        <position position="1"/>
    </location>
</feature>
<evidence type="ECO:0000256" key="1">
    <source>
        <dbReference type="SAM" id="MobiDB-lite"/>
    </source>
</evidence>
<evidence type="ECO:0000313" key="3">
    <source>
        <dbReference type="Proteomes" id="UP001341840"/>
    </source>
</evidence>
<proteinExistence type="predicted"/>
<evidence type="ECO:0000313" key="2">
    <source>
        <dbReference type="EMBL" id="MED6227464.1"/>
    </source>
</evidence>
<reference evidence="2 3" key="1">
    <citation type="journal article" date="2023" name="Plants (Basel)">
        <title>Bridging the Gap: Combining Genomics and Transcriptomics Approaches to Understand Stylosanthes scabra, an Orphan Legume from the Brazilian Caatinga.</title>
        <authorList>
            <person name="Ferreira-Neto J.R.C."/>
            <person name="da Silva M.D."/>
            <person name="Binneck E."/>
            <person name="de Melo N.F."/>
            <person name="da Silva R.H."/>
            <person name="de Melo A.L.T.M."/>
            <person name="Pandolfi V."/>
            <person name="Bustamante F.O."/>
            <person name="Brasileiro-Vidal A.C."/>
            <person name="Benko-Iseppon A.M."/>
        </authorList>
    </citation>
    <scope>NUCLEOTIDE SEQUENCE [LARGE SCALE GENOMIC DNA]</scope>
    <source>
        <tissue evidence="2">Leaves</tissue>
    </source>
</reference>
<protein>
    <submittedName>
        <fullName evidence="2">Uncharacterized protein</fullName>
    </submittedName>
</protein>
<feature type="region of interest" description="Disordered" evidence="1">
    <location>
        <begin position="1"/>
        <end position="24"/>
    </location>
</feature>
<accession>A0ABU6ZZP8</accession>
<sequence length="119" mass="13432">ENGINLDIEGLSTEPSDDGVGSLQLNENYHSHVMEDIDEEEGAPKKKKTRGLTSCPKIYGRTMEQREQVIFDMGQPIGPTPKSVTNLTNFVCTFARNKRFVSLMYTNWHAVPPQAKKFM</sequence>